<proteinExistence type="predicted"/>
<reference evidence="1" key="1">
    <citation type="submission" date="2021-05" db="EMBL/GenBank/DDBJ databases">
        <authorList>
            <person name="Alioto T."/>
            <person name="Alioto T."/>
            <person name="Gomez Garrido J."/>
        </authorList>
    </citation>
    <scope>NUCLEOTIDE SEQUENCE</scope>
</reference>
<accession>A0A8D8IBY6</accession>
<dbReference type="EMBL" id="HBUE01244536">
    <property type="protein sequence ID" value="CAG6551339.1"/>
    <property type="molecule type" value="Transcribed_RNA"/>
</dbReference>
<protein>
    <submittedName>
        <fullName evidence="1">(northern house mosquito) hypothetical protein</fullName>
    </submittedName>
</protein>
<dbReference type="AlphaFoldDB" id="A0A8D8IBY6"/>
<organism evidence="1">
    <name type="scientific">Culex pipiens</name>
    <name type="common">House mosquito</name>
    <dbReference type="NCBI Taxonomy" id="7175"/>
    <lineage>
        <taxon>Eukaryota</taxon>
        <taxon>Metazoa</taxon>
        <taxon>Ecdysozoa</taxon>
        <taxon>Arthropoda</taxon>
        <taxon>Hexapoda</taxon>
        <taxon>Insecta</taxon>
        <taxon>Pterygota</taxon>
        <taxon>Neoptera</taxon>
        <taxon>Endopterygota</taxon>
        <taxon>Diptera</taxon>
        <taxon>Nematocera</taxon>
        <taxon>Culicoidea</taxon>
        <taxon>Culicidae</taxon>
        <taxon>Culicinae</taxon>
        <taxon>Culicini</taxon>
        <taxon>Culex</taxon>
        <taxon>Culex</taxon>
    </lineage>
</organism>
<name>A0A8D8IBY6_CULPI</name>
<evidence type="ECO:0000313" key="1">
    <source>
        <dbReference type="EMBL" id="CAG6551339.1"/>
    </source>
</evidence>
<sequence>MIGPSLGSRGGWMWRSVNRILRHSISLGRLVGKQYFSLFQEKMDGPKESSRQANDAGLLSLLLVELEGFSGGRTNKQRVGKRTEVAGYPTFINTFLTVHLLSRGKKAAKRQKVFPFRH</sequence>
<dbReference type="EMBL" id="HBUE01351645">
    <property type="protein sequence ID" value="CAG6603637.1"/>
    <property type="molecule type" value="Transcribed_RNA"/>
</dbReference>